<dbReference type="Proteomes" id="UP000003227">
    <property type="component" value="Unassembled WGS sequence"/>
</dbReference>
<comment type="caution">
    <text evidence="1">The sequence shown here is derived from an EMBL/GenBank/DDBJ whole genome shotgun (WGS) entry which is preliminary data.</text>
</comment>
<dbReference type="EMBL" id="ADNX01000077">
    <property type="protein sequence ID" value="EFH06022.1"/>
    <property type="molecule type" value="Genomic_DNA"/>
</dbReference>
<proteinExistence type="predicted"/>
<dbReference type="AlphaFoldDB" id="D5Q7M9"/>
<gene>
    <name evidence="1" type="ORF">HMPREF0220_2913</name>
</gene>
<sequence>MAFSLMLSNYSIFFAFNLLTKDIYNLIPSTLNLATNLYL</sequence>
<evidence type="ECO:0000313" key="1">
    <source>
        <dbReference type="EMBL" id="EFH06022.1"/>
    </source>
</evidence>
<protein>
    <submittedName>
        <fullName evidence="1">Uncharacterized protein</fullName>
    </submittedName>
</protein>
<reference evidence="1 2" key="1">
    <citation type="submission" date="2010-05" db="EMBL/GenBank/DDBJ databases">
        <authorList>
            <person name="Qin X."/>
            <person name="Bachman B."/>
            <person name="Battles P."/>
            <person name="Bell A."/>
            <person name="Bess C."/>
            <person name="Bickham C."/>
            <person name="Chaboub L."/>
            <person name="Chen D."/>
            <person name="Coyle M."/>
            <person name="Deiros D.R."/>
            <person name="Dinh H."/>
            <person name="Forbes L."/>
            <person name="Fowler G."/>
            <person name="Francisco L."/>
            <person name="Fu Q."/>
            <person name="Gubbala S."/>
            <person name="Hale W."/>
            <person name="Han Y."/>
            <person name="Hemphill L."/>
            <person name="Highlander S.K."/>
            <person name="Hirani K."/>
            <person name="Hogues M."/>
            <person name="Jackson L."/>
            <person name="Jakkamsetti A."/>
            <person name="Javaid M."/>
            <person name="Jiang H."/>
            <person name="Korchina V."/>
            <person name="Kovar C."/>
            <person name="Lara F."/>
            <person name="Lee S."/>
            <person name="Mata R."/>
            <person name="Mathew T."/>
            <person name="Moen C."/>
            <person name="Morales K."/>
            <person name="Munidasa M."/>
            <person name="Nazareth L."/>
            <person name="Ngo R."/>
            <person name="Nguyen L."/>
            <person name="Okwuonu G."/>
            <person name="Ongeri F."/>
            <person name="Patil S."/>
            <person name="Petrosino J."/>
            <person name="Pham C."/>
            <person name="Pham P."/>
            <person name="Pu L.-L."/>
            <person name="Puazo M."/>
            <person name="Raj R."/>
            <person name="Reid J."/>
            <person name="Rouhana J."/>
            <person name="Saada N."/>
            <person name="Shang Y."/>
            <person name="Simmons D."/>
            <person name="Thornton R."/>
            <person name="Warren J."/>
            <person name="Weissenberger G."/>
            <person name="Zhang J."/>
            <person name="Zhang L."/>
            <person name="Zhou C."/>
            <person name="Zhu D."/>
            <person name="Muzny D."/>
            <person name="Worley K."/>
            <person name="Gibbs R."/>
        </authorList>
    </citation>
    <scope>NUCLEOTIDE SEQUENCE [LARGE SCALE GENOMIC DNA]</scope>
    <source>
        <strain evidence="1 2">NAP08</strain>
    </source>
</reference>
<accession>D5Q7M9</accession>
<evidence type="ECO:0000313" key="2">
    <source>
        <dbReference type="Proteomes" id="UP000003227"/>
    </source>
</evidence>
<organism evidence="1 2">
    <name type="scientific">Clostridioides difficile NAP08</name>
    <dbReference type="NCBI Taxonomy" id="525259"/>
    <lineage>
        <taxon>Bacteria</taxon>
        <taxon>Bacillati</taxon>
        <taxon>Bacillota</taxon>
        <taxon>Clostridia</taxon>
        <taxon>Peptostreptococcales</taxon>
        <taxon>Peptostreptococcaceae</taxon>
        <taxon>Clostridioides</taxon>
    </lineage>
</organism>
<name>D5Q7M9_CLODI</name>
<dbReference type="HOGENOM" id="CLU_3314280_0_0_9"/>